<accession>A0A1W9Z9J6</accession>
<feature type="non-terminal residue" evidence="3">
    <location>
        <position position="205"/>
    </location>
</feature>
<organism evidence="3 4">
    <name type="scientific">Mycobacterium angelicum</name>
    <dbReference type="NCBI Taxonomy" id="470074"/>
    <lineage>
        <taxon>Bacteria</taxon>
        <taxon>Bacillati</taxon>
        <taxon>Actinomycetota</taxon>
        <taxon>Actinomycetes</taxon>
        <taxon>Mycobacteriales</taxon>
        <taxon>Mycobacteriaceae</taxon>
        <taxon>Mycobacterium</taxon>
    </lineage>
</organism>
<dbReference type="OrthoDB" id="9778690at2"/>
<dbReference type="InterPro" id="IPR016039">
    <property type="entry name" value="Thiolase-like"/>
</dbReference>
<dbReference type="Gene3D" id="3.40.47.10">
    <property type="match status" value="1"/>
</dbReference>
<evidence type="ECO:0000256" key="1">
    <source>
        <dbReference type="ARBA" id="ARBA00022679"/>
    </source>
</evidence>
<protein>
    <submittedName>
        <fullName evidence="3">Polyketide synthase</fullName>
    </submittedName>
</protein>
<dbReference type="GO" id="GO:0006633">
    <property type="term" value="P:fatty acid biosynthetic process"/>
    <property type="evidence" value="ECO:0007669"/>
    <property type="project" value="TreeGrafter"/>
</dbReference>
<evidence type="ECO:0000259" key="2">
    <source>
        <dbReference type="PROSITE" id="PS52004"/>
    </source>
</evidence>
<name>A0A1W9Z9J6_MYCAN</name>
<dbReference type="Proteomes" id="UP000192284">
    <property type="component" value="Unassembled WGS sequence"/>
</dbReference>
<dbReference type="InterPro" id="IPR050091">
    <property type="entry name" value="PKS_NRPS_Biosynth_Enz"/>
</dbReference>
<reference evidence="3 4" key="1">
    <citation type="submission" date="2017-02" db="EMBL/GenBank/DDBJ databases">
        <title>The new phylogeny of genus Mycobacterium.</title>
        <authorList>
            <person name="Tortoli E."/>
            <person name="Trovato A."/>
            <person name="Cirillo D.M."/>
        </authorList>
    </citation>
    <scope>NUCLEOTIDE SEQUENCE [LARGE SCALE GENOMIC DNA]</scope>
    <source>
        <strain evidence="3 4">DSM 45057</strain>
    </source>
</reference>
<proteinExistence type="predicted"/>
<dbReference type="AlphaFoldDB" id="A0A1W9Z9J6"/>
<comment type="caution">
    <text evidence="3">The sequence shown here is derived from an EMBL/GenBank/DDBJ whole genome shotgun (WGS) entry which is preliminary data.</text>
</comment>
<dbReference type="InterPro" id="IPR020841">
    <property type="entry name" value="PKS_Beta-ketoAc_synthase_dom"/>
</dbReference>
<sequence>MDDQLTKVTKALRKAVGQIDWLKRQNEALISRSSEPVAIVGMGCRFPGGVDSPQKLWEMVSGGVDVVSEFPVDRGWDVEGIFDPDPDAMGKTYTRFGGFLSDVADFDAAFFGIAPGEALVMDPQQRLLLECSWEALESAGIDPTSLRESATGVFVGVMTADYGLGRPQDASDALEGYGLTASALSVASGRVAYVLGLEGPAVSVD</sequence>
<evidence type="ECO:0000313" key="3">
    <source>
        <dbReference type="EMBL" id="ORA09348.1"/>
    </source>
</evidence>
<evidence type="ECO:0000313" key="4">
    <source>
        <dbReference type="Proteomes" id="UP000192284"/>
    </source>
</evidence>
<feature type="domain" description="Ketosynthase family 3 (KS3)" evidence="2">
    <location>
        <begin position="34"/>
        <end position="205"/>
    </location>
</feature>
<dbReference type="CDD" id="cd00833">
    <property type="entry name" value="PKS"/>
    <property type="match status" value="1"/>
</dbReference>
<dbReference type="PROSITE" id="PS52004">
    <property type="entry name" value="KS3_2"/>
    <property type="match status" value="1"/>
</dbReference>
<dbReference type="InterPro" id="IPR014030">
    <property type="entry name" value="Ketoacyl_synth_N"/>
</dbReference>
<dbReference type="RefSeq" id="WP_083116400.1">
    <property type="nucleotide sequence ID" value="NZ_MVHE01000111.1"/>
</dbReference>
<keyword evidence="4" id="KW-1185">Reference proteome</keyword>
<keyword evidence="1" id="KW-0808">Transferase</keyword>
<dbReference type="PANTHER" id="PTHR43775:SF51">
    <property type="entry name" value="INACTIVE PHENOLPHTHIOCEROL SYNTHESIS POLYKETIDE SYNTHASE TYPE I PKS1-RELATED"/>
    <property type="match status" value="1"/>
</dbReference>
<dbReference type="PANTHER" id="PTHR43775">
    <property type="entry name" value="FATTY ACID SYNTHASE"/>
    <property type="match status" value="1"/>
</dbReference>
<dbReference type="SMART" id="SM00825">
    <property type="entry name" value="PKS_KS"/>
    <property type="match status" value="1"/>
</dbReference>
<dbReference type="SUPFAM" id="SSF53901">
    <property type="entry name" value="Thiolase-like"/>
    <property type="match status" value="1"/>
</dbReference>
<dbReference type="Pfam" id="PF00109">
    <property type="entry name" value="ketoacyl-synt"/>
    <property type="match status" value="1"/>
</dbReference>
<gene>
    <name evidence="3" type="ORF">BST12_27805</name>
</gene>
<dbReference type="EMBL" id="MVHE01000111">
    <property type="protein sequence ID" value="ORA09348.1"/>
    <property type="molecule type" value="Genomic_DNA"/>
</dbReference>
<dbReference type="GO" id="GO:0004312">
    <property type="term" value="F:fatty acid synthase activity"/>
    <property type="evidence" value="ECO:0007669"/>
    <property type="project" value="TreeGrafter"/>
</dbReference>